<protein>
    <submittedName>
        <fullName evidence="3">CarD family transcriptional regulator</fullName>
    </submittedName>
</protein>
<reference evidence="3 4" key="1">
    <citation type="submission" date="2019-03" db="EMBL/GenBank/DDBJ databases">
        <title>Genomic Encyclopedia of Type Strains, Phase IV (KMG-IV): sequencing the most valuable type-strain genomes for metagenomic binning, comparative biology and taxonomic classification.</title>
        <authorList>
            <person name="Goeker M."/>
        </authorList>
    </citation>
    <scope>NUCLEOTIDE SEQUENCE [LARGE SCALE GENOMIC DNA]</scope>
    <source>
        <strain evidence="3 4">DSM 100433</strain>
    </source>
</reference>
<evidence type="ECO:0000313" key="4">
    <source>
        <dbReference type="Proteomes" id="UP000294682"/>
    </source>
</evidence>
<dbReference type="InterPro" id="IPR036101">
    <property type="entry name" value="CarD-like/TRCF_RID_sf"/>
</dbReference>
<comment type="caution">
    <text evidence="3">The sequence shown here is derived from an EMBL/GenBank/DDBJ whole genome shotgun (WGS) entry which is preliminary data.</text>
</comment>
<dbReference type="SUPFAM" id="SSF141259">
    <property type="entry name" value="CarD-like"/>
    <property type="match status" value="1"/>
</dbReference>
<feature type="domain" description="CarD-like/TRCF RNAP-interacting" evidence="2">
    <location>
        <begin position="1"/>
        <end position="113"/>
    </location>
</feature>
<gene>
    <name evidence="3" type="ORF">EDD78_11054</name>
</gene>
<keyword evidence="4" id="KW-1185">Reference proteome</keyword>
<evidence type="ECO:0000259" key="2">
    <source>
        <dbReference type="SMART" id="SM01058"/>
    </source>
</evidence>
<dbReference type="Proteomes" id="UP000294682">
    <property type="component" value="Unassembled WGS sequence"/>
</dbReference>
<dbReference type="EMBL" id="SLUK01000010">
    <property type="protein sequence ID" value="TCL42428.1"/>
    <property type="molecule type" value="Genomic_DNA"/>
</dbReference>
<evidence type="ECO:0000313" key="3">
    <source>
        <dbReference type="EMBL" id="TCL42428.1"/>
    </source>
</evidence>
<dbReference type="OrthoDB" id="9786074at2"/>
<dbReference type="Gene3D" id="2.40.10.170">
    <property type="match status" value="1"/>
</dbReference>
<sequence length="184" mass="20607">MYKIGDMIVYGTSGVCRVADVGPVRAAHASEGRKYYTLEPVYGTETIYIPVDTTAFMRPVMSRREAEELIAQIPLIREDPANIHSLQSLVEHYQSSFQQNDCAELIHLIKALYVKGQSAQQAGRKPSQVDQRYRKRAEDLLHGELAVALGIQREEVPDFIRQSLRDGPQCPAKAARQGPRAKEA</sequence>
<proteinExistence type="predicted"/>
<dbReference type="SMART" id="SM01058">
    <property type="entry name" value="CarD_TRCF"/>
    <property type="match status" value="1"/>
</dbReference>
<dbReference type="InterPro" id="IPR042215">
    <property type="entry name" value="CarD-like_C"/>
</dbReference>
<dbReference type="AlphaFoldDB" id="A0A9X8UI20"/>
<dbReference type="InterPro" id="IPR003711">
    <property type="entry name" value="CarD-like/TRCF_RID"/>
</dbReference>
<evidence type="ECO:0000256" key="1">
    <source>
        <dbReference type="SAM" id="MobiDB-lite"/>
    </source>
</evidence>
<name>A0A9X8UI20_9FIRM</name>
<organism evidence="3 4">
    <name type="scientific">Harryflintia acetispora</name>
    <dbReference type="NCBI Taxonomy" id="1849041"/>
    <lineage>
        <taxon>Bacteria</taxon>
        <taxon>Bacillati</taxon>
        <taxon>Bacillota</taxon>
        <taxon>Clostridia</taxon>
        <taxon>Eubacteriales</taxon>
        <taxon>Oscillospiraceae</taxon>
        <taxon>Harryflintia</taxon>
    </lineage>
</organism>
<accession>A0A9X8UI20</accession>
<dbReference type="Pfam" id="PF02559">
    <property type="entry name" value="CarD_TRCF_RID"/>
    <property type="match status" value="1"/>
</dbReference>
<dbReference type="Gene3D" id="1.20.58.1290">
    <property type="entry name" value="CarD-like, C-terminal domain"/>
    <property type="match status" value="1"/>
</dbReference>
<dbReference type="RefSeq" id="WP_079699924.1">
    <property type="nucleotide sequence ID" value="NZ_SLUK01000010.1"/>
</dbReference>
<feature type="region of interest" description="Disordered" evidence="1">
    <location>
        <begin position="160"/>
        <end position="184"/>
    </location>
</feature>